<accession>A0AAD9ZB26</accession>
<organism evidence="2 3">
    <name type="scientific">Lepraria neglecta</name>
    <dbReference type="NCBI Taxonomy" id="209136"/>
    <lineage>
        <taxon>Eukaryota</taxon>
        <taxon>Fungi</taxon>
        <taxon>Dikarya</taxon>
        <taxon>Ascomycota</taxon>
        <taxon>Pezizomycotina</taxon>
        <taxon>Lecanoromycetes</taxon>
        <taxon>OSLEUM clade</taxon>
        <taxon>Lecanoromycetidae</taxon>
        <taxon>Lecanorales</taxon>
        <taxon>Lecanorineae</taxon>
        <taxon>Stereocaulaceae</taxon>
        <taxon>Lepraria</taxon>
    </lineage>
</organism>
<proteinExistence type="predicted"/>
<evidence type="ECO:0000313" key="3">
    <source>
        <dbReference type="Proteomes" id="UP001276659"/>
    </source>
</evidence>
<comment type="caution">
    <text evidence="2">The sequence shown here is derived from an EMBL/GenBank/DDBJ whole genome shotgun (WGS) entry which is preliminary data.</text>
</comment>
<feature type="compositionally biased region" description="Basic and acidic residues" evidence="1">
    <location>
        <begin position="31"/>
        <end position="50"/>
    </location>
</feature>
<dbReference type="AlphaFoldDB" id="A0AAD9ZB26"/>
<feature type="compositionally biased region" description="Low complexity" evidence="1">
    <location>
        <begin position="150"/>
        <end position="165"/>
    </location>
</feature>
<feature type="region of interest" description="Disordered" evidence="1">
    <location>
        <begin position="141"/>
        <end position="288"/>
    </location>
</feature>
<reference evidence="2" key="1">
    <citation type="submission" date="2022-11" db="EMBL/GenBank/DDBJ databases">
        <title>Chromosomal genome sequence assembly and mating type (MAT) locus characterization of the leprose asexual lichenized fungus Lepraria neglecta (Nyl.) Erichsen.</title>
        <authorList>
            <person name="Allen J.L."/>
            <person name="Pfeffer B."/>
        </authorList>
    </citation>
    <scope>NUCLEOTIDE SEQUENCE</scope>
    <source>
        <strain evidence="2">Allen 5258</strain>
    </source>
</reference>
<feature type="compositionally biased region" description="Polar residues" evidence="1">
    <location>
        <begin position="214"/>
        <end position="223"/>
    </location>
</feature>
<feature type="compositionally biased region" description="Polar residues" evidence="1">
    <location>
        <begin position="171"/>
        <end position="195"/>
    </location>
</feature>
<evidence type="ECO:0000256" key="1">
    <source>
        <dbReference type="SAM" id="MobiDB-lite"/>
    </source>
</evidence>
<dbReference type="Proteomes" id="UP001276659">
    <property type="component" value="Unassembled WGS sequence"/>
</dbReference>
<feature type="region of interest" description="Disordered" evidence="1">
    <location>
        <begin position="1"/>
        <end position="50"/>
    </location>
</feature>
<sequence length="429" mass="46916">MPPQRTIPSKALKTERTHEENQERAYIAASRRSDRSLEARVESARRASEIHKRRTGRSLRVTEQDVVNEEMYEEEDDDLPMQYRRLTAHLQTGSADFNRRLSAYLTNHVAMRTALDQAITNSYAQQYPNAPQFAHNQSMYPSPFMAQTMPQQQSPLSYSQSYPTPGATPTYRPNSQARPPSVSQGTPRYSPQGMTAPSPVEGVNALPQMERRQTSGSAKSASHSPHGAPATPQSAGIRPALPHTSSAHNMKQEGQTSQQMKAPPQSSPPQMPQHPFGNIGYGNMSPFTTSLPMESQMLLGSALDPNDPMTSMFMAGSENVPQPFNYNSTPSNLQKSRNFSQSYDGMSATLAPSALDMSPRHQNYNPPSTTMSSSLSASPAFYDASIPDFSKSQLFPGSNSATGSGTVTPGIDGGWDAFINDTSWTENAT</sequence>
<keyword evidence="3" id="KW-1185">Reference proteome</keyword>
<dbReference type="EMBL" id="JASNWA010000007">
    <property type="protein sequence ID" value="KAK3173507.1"/>
    <property type="molecule type" value="Genomic_DNA"/>
</dbReference>
<evidence type="ECO:0000313" key="2">
    <source>
        <dbReference type="EMBL" id="KAK3173507.1"/>
    </source>
</evidence>
<name>A0AAD9ZB26_9LECA</name>
<protein>
    <submittedName>
        <fullName evidence="2">Uncharacterized protein</fullName>
    </submittedName>
</protein>
<feature type="compositionally biased region" description="Basic and acidic residues" evidence="1">
    <location>
        <begin position="12"/>
        <end position="23"/>
    </location>
</feature>
<feature type="compositionally biased region" description="Polar residues" evidence="1">
    <location>
        <begin position="243"/>
        <end position="256"/>
    </location>
</feature>
<gene>
    <name evidence="2" type="ORF">OEA41_006837</name>
</gene>